<comment type="caution">
    <text evidence="4">The sequence shown here is derived from an EMBL/GenBank/DDBJ whole genome shotgun (WGS) entry which is preliminary data.</text>
</comment>
<dbReference type="PANTHER" id="PTHR43249:SF1">
    <property type="entry name" value="D-GLUCOSIDE 3-DEHYDROGENASE"/>
    <property type="match status" value="1"/>
</dbReference>
<gene>
    <name evidence="4" type="ORF">FB458_3617</name>
</gene>
<organism evidence="4 5">
    <name type="scientific">Lapillicoccus jejuensis</name>
    <dbReference type="NCBI Taxonomy" id="402171"/>
    <lineage>
        <taxon>Bacteria</taxon>
        <taxon>Bacillati</taxon>
        <taxon>Actinomycetota</taxon>
        <taxon>Actinomycetes</taxon>
        <taxon>Micrococcales</taxon>
        <taxon>Intrasporangiaceae</taxon>
        <taxon>Lapillicoccus</taxon>
    </lineage>
</organism>
<proteinExistence type="predicted"/>
<sequence>MTVEQGPPLRVAVVGLGDISGVHLDAVAASPHGGLVAVADLDEARATTVGAVRGVASYGGGDGLDALEAMVERESPDVVHVCTPHDRHAPMATWLLEQGVHVLLEKPSAHTLAGAEALVEVAARSDAQLGLCFQNRYNTAARALRDLLDDGSLGAPYAGRGVVTWRREAAYYARSPWRGRWAEAGGGVLANQAIHTLDLLLWYLGDAADVEGTALRLALDGVVEVEDTATFRVRHDGGATSVFWATNGHLADSPVLVELLLRGDDGQAVARLETDLVVTRPDGREETTREPVLATGERAYWGVSHDRLVADFHAHVRDGRPFWIGAEDGARAMRVLETVYAASGLRG</sequence>
<evidence type="ECO:0000259" key="3">
    <source>
        <dbReference type="Pfam" id="PF22725"/>
    </source>
</evidence>
<dbReference type="EMBL" id="VFMN01000001">
    <property type="protein sequence ID" value="TQJ10493.1"/>
    <property type="molecule type" value="Genomic_DNA"/>
</dbReference>
<keyword evidence="5" id="KW-1185">Reference proteome</keyword>
<dbReference type="PANTHER" id="PTHR43249">
    <property type="entry name" value="UDP-N-ACETYL-2-AMINO-2-DEOXY-D-GLUCURONATE OXIDASE"/>
    <property type="match status" value="1"/>
</dbReference>
<dbReference type="InterPro" id="IPR036291">
    <property type="entry name" value="NAD(P)-bd_dom_sf"/>
</dbReference>
<dbReference type="GO" id="GO:0000166">
    <property type="term" value="F:nucleotide binding"/>
    <property type="evidence" value="ECO:0007669"/>
    <property type="project" value="InterPro"/>
</dbReference>
<dbReference type="Gene3D" id="3.30.360.10">
    <property type="entry name" value="Dihydrodipicolinate Reductase, domain 2"/>
    <property type="match status" value="1"/>
</dbReference>
<dbReference type="InterPro" id="IPR000683">
    <property type="entry name" value="Gfo/Idh/MocA-like_OxRdtase_N"/>
</dbReference>
<dbReference type="RefSeq" id="WP_170185733.1">
    <property type="nucleotide sequence ID" value="NZ_BAAAPR010000012.1"/>
</dbReference>
<dbReference type="Pfam" id="PF01408">
    <property type="entry name" value="GFO_IDH_MocA"/>
    <property type="match status" value="1"/>
</dbReference>
<keyword evidence="1" id="KW-0520">NAD</keyword>
<dbReference type="Proteomes" id="UP000317893">
    <property type="component" value="Unassembled WGS sequence"/>
</dbReference>
<feature type="domain" description="Gfo/Idh/MocA-like oxidoreductase N-terminal" evidence="2">
    <location>
        <begin position="9"/>
        <end position="129"/>
    </location>
</feature>
<dbReference type="SUPFAM" id="SSF51735">
    <property type="entry name" value="NAD(P)-binding Rossmann-fold domains"/>
    <property type="match status" value="1"/>
</dbReference>
<evidence type="ECO:0000313" key="5">
    <source>
        <dbReference type="Proteomes" id="UP000317893"/>
    </source>
</evidence>
<name>A0A542E570_9MICO</name>
<feature type="domain" description="GFO/IDH/MocA-like oxidoreductase" evidence="3">
    <location>
        <begin position="142"/>
        <end position="253"/>
    </location>
</feature>
<dbReference type="InterPro" id="IPR052515">
    <property type="entry name" value="Gfo/Idh/MocA_Oxidoreductase"/>
</dbReference>
<accession>A0A542E570</accession>
<evidence type="ECO:0000313" key="4">
    <source>
        <dbReference type="EMBL" id="TQJ10493.1"/>
    </source>
</evidence>
<reference evidence="4 5" key="1">
    <citation type="submission" date="2019-06" db="EMBL/GenBank/DDBJ databases">
        <title>Sequencing the genomes of 1000 actinobacteria strains.</title>
        <authorList>
            <person name="Klenk H.-P."/>
        </authorList>
    </citation>
    <scope>NUCLEOTIDE SEQUENCE [LARGE SCALE GENOMIC DNA]</scope>
    <source>
        <strain evidence="4 5">DSM 18607</strain>
    </source>
</reference>
<dbReference type="InterPro" id="IPR055170">
    <property type="entry name" value="GFO_IDH_MocA-like_dom"/>
</dbReference>
<dbReference type="SUPFAM" id="SSF55347">
    <property type="entry name" value="Glyceraldehyde-3-phosphate dehydrogenase-like, C-terminal domain"/>
    <property type="match status" value="1"/>
</dbReference>
<evidence type="ECO:0000259" key="2">
    <source>
        <dbReference type="Pfam" id="PF01408"/>
    </source>
</evidence>
<protein>
    <submittedName>
        <fullName evidence="4">Putative dehydrogenase</fullName>
    </submittedName>
</protein>
<dbReference type="AlphaFoldDB" id="A0A542E570"/>
<dbReference type="Pfam" id="PF22725">
    <property type="entry name" value="GFO_IDH_MocA_C3"/>
    <property type="match status" value="1"/>
</dbReference>
<evidence type="ECO:0000256" key="1">
    <source>
        <dbReference type="ARBA" id="ARBA00023027"/>
    </source>
</evidence>
<dbReference type="Gene3D" id="3.40.50.720">
    <property type="entry name" value="NAD(P)-binding Rossmann-like Domain"/>
    <property type="match status" value="1"/>
</dbReference>